<dbReference type="Gene3D" id="3.30.70.330">
    <property type="match status" value="2"/>
</dbReference>
<feature type="compositionally biased region" description="Polar residues" evidence="4">
    <location>
        <begin position="1"/>
        <end position="13"/>
    </location>
</feature>
<feature type="domain" description="RRM" evidence="5">
    <location>
        <begin position="200"/>
        <end position="273"/>
    </location>
</feature>
<name>A0A077WNU3_9FUNG</name>
<dbReference type="PANTHER" id="PTHR24012">
    <property type="entry name" value="RNA BINDING PROTEIN"/>
    <property type="match status" value="1"/>
</dbReference>
<evidence type="ECO:0000256" key="2">
    <source>
        <dbReference type="ARBA" id="ARBA00022884"/>
    </source>
</evidence>
<keyword evidence="1" id="KW-0677">Repeat</keyword>
<dbReference type="AlphaFoldDB" id="A0A077WNU3"/>
<reference evidence="6" key="1">
    <citation type="journal article" date="2014" name="Genome Announc.">
        <title>De novo whole-genome sequence and genome annotation of Lichtheimia ramosa.</title>
        <authorList>
            <person name="Linde J."/>
            <person name="Schwartze V."/>
            <person name="Binder U."/>
            <person name="Lass-Florl C."/>
            <person name="Voigt K."/>
            <person name="Horn F."/>
        </authorList>
    </citation>
    <scope>NUCLEOTIDE SEQUENCE</scope>
    <source>
        <strain evidence="6">JMRC FSU:6197</strain>
    </source>
</reference>
<feature type="region of interest" description="Disordered" evidence="4">
    <location>
        <begin position="1"/>
        <end position="51"/>
    </location>
</feature>
<dbReference type="InterPro" id="IPR012677">
    <property type="entry name" value="Nucleotide-bd_a/b_plait_sf"/>
</dbReference>
<sequence length="518" mass="56172">MTSGGSTNTTAVTHPTDDKTVTAATTTQQPPPTATAPVQPPSGAIPFNGVMTPTSPPYPPYVTYIDPEHVDEAGGYTYVYPMSPQFSVQYYQDLNGYQSYPGSPALHPQSPPVNPTSPPFSPTFQPTGGTSITLSPPTHAFVLPSHHHHHQFPPLHIPSPVLTGTNHPHHHPPGSPPQFIQPLPTLSADQRQKQDHFHTHNVYVRGLAPTTTDDSFLELCSVYGKITSSKAIIDQKTGECKGYGFAMYESEKECQQAIDGLNKAGLQASFARVGQESFSSRLRSLQDETSTNIYISNLPLDMTEQKLEDLFQPHKTISNRILRDPQSGISRGVGFARLADRHSALTIIEKFNGHAIDGSSAPLQVRFADSPAQKRLKSQTARKRILRPREFQPMAGFPVRSMMPVTPETMLGIAPASATGAGGVATTAAPLGAPQPTYTYYPHDPHHPQYIHYPATLMTTPLPMHAATATAASPHTAPQQHPQQDTTALASPPPTTDDKELKELTAAVEQKLDLSKQQ</sequence>
<dbReference type="OrthoDB" id="271725at2759"/>
<dbReference type="InterPro" id="IPR035979">
    <property type="entry name" value="RBD_domain_sf"/>
</dbReference>
<feature type="compositionally biased region" description="Low complexity" evidence="4">
    <location>
        <begin position="468"/>
        <end position="478"/>
    </location>
</feature>
<evidence type="ECO:0000256" key="1">
    <source>
        <dbReference type="ARBA" id="ARBA00022737"/>
    </source>
</evidence>
<gene>
    <name evidence="6" type="ORF">LRAMOSA10385</name>
</gene>
<dbReference type="InterPro" id="IPR000504">
    <property type="entry name" value="RRM_dom"/>
</dbReference>
<organism evidence="6">
    <name type="scientific">Lichtheimia ramosa</name>
    <dbReference type="NCBI Taxonomy" id="688394"/>
    <lineage>
        <taxon>Eukaryota</taxon>
        <taxon>Fungi</taxon>
        <taxon>Fungi incertae sedis</taxon>
        <taxon>Mucoromycota</taxon>
        <taxon>Mucoromycotina</taxon>
        <taxon>Mucoromycetes</taxon>
        <taxon>Mucorales</taxon>
        <taxon>Lichtheimiaceae</taxon>
        <taxon>Lichtheimia</taxon>
    </lineage>
</organism>
<dbReference type="PROSITE" id="PS50102">
    <property type="entry name" value="RRM"/>
    <property type="match status" value="2"/>
</dbReference>
<dbReference type="SUPFAM" id="SSF54928">
    <property type="entry name" value="RNA-binding domain, RBD"/>
    <property type="match status" value="2"/>
</dbReference>
<evidence type="ECO:0000256" key="4">
    <source>
        <dbReference type="SAM" id="MobiDB-lite"/>
    </source>
</evidence>
<evidence type="ECO:0000259" key="5">
    <source>
        <dbReference type="PROSITE" id="PS50102"/>
    </source>
</evidence>
<dbReference type="Pfam" id="PF00076">
    <property type="entry name" value="RRM_1"/>
    <property type="match status" value="2"/>
</dbReference>
<proteinExistence type="predicted"/>
<feature type="region of interest" description="Disordered" evidence="4">
    <location>
        <begin position="468"/>
        <end position="500"/>
    </location>
</feature>
<dbReference type="CDD" id="cd12243">
    <property type="entry name" value="RRM1_MSSP"/>
    <property type="match status" value="1"/>
</dbReference>
<evidence type="ECO:0000256" key="3">
    <source>
        <dbReference type="PROSITE-ProRule" id="PRU00176"/>
    </source>
</evidence>
<feature type="compositionally biased region" description="Polar residues" evidence="4">
    <location>
        <begin position="479"/>
        <end position="489"/>
    </location>
</feature>
<feature type="compositionally biased region" description="Pro residues" evidence="4">
    <location>
        <begin position="109"/>
        <end position="121"/>
    </location>
</feature>
<protein>
    <recommendedName>
        <fullName evidence="5">RRM domain-containing protein</fullName>
    </recommendedName>
</protein>
<dbReference type="EMBL" id="LK023328">
    <property type="protein sequence ID" value="CDS09025.1"/>
    <property type="molecule type" value="Genomic_DNA"/>
</dbReference>
<evidence type="ECO:0000313" key="6">
    <source>
        <dbReference type="EMBL" id="CDS09025.1"/>
    </source>
</evidence>
<dbReference type="GO" id="GO:0003723">
    <property type="term" value="F:RNA binding"/>
    <property type="evidence" value="ECO:0007669"/>
    <property type="project" value="UniProtKB-UniRule"/>
</dbReference>
<feature type="compositionally biased region" description="Pro residues" evidence="4">
    <location>
        <begin position="29"/>
        <end position="40"/>
    </location>
</feature>
<dbReference type="SMART" id="SM00360">
    <property type="entry name" value="RRM"/>
    <property type="match status" value="2"/>
</dbReference>
<feature type="region of interest" description="Disordered" evidence="4">
    <location>
        <begin position="99"/>
        <end position="183"/>
    </location>
</feature>
<keyword evidence="2 3" id="KW-0694">RNA-binding</keyword>
<feature type="domain" description="RRM" evidence="5">
    <location>
        <begin position="291"/>
        <end position="370"/>
    </location>
</feature>
<accession>A0A077WNU3</accession>